<dbReference type="CDD" id="cd05403">
    <property type="entry name" value="NT_KNTase_like"/>
    <property type="match status" value="1"/>
</dbReference>
<dbReference type="PANTHER" id="PTHR43449:SF3">
    <property type="entry name" value="POLYMERASE NUCLEOTIDYL TRANSFERASE DOMAIN-CONTAINING PROTEIN"/>
    <property type="match status" value="1"/>
</dbReference>
<keyword evidence="3" id="KW-1185">Reference proteome</keyword>
<dbReference type="PANTHER" id="PTHR43449">
    <property type="entry name" value="NUCLEOTIDYLTRANSFERASE"/>
    <property type="match status" value="1"/>
</dbReference>
<keyword evidence="2" id="KW-0808">Transferase</keyword>
<evidence type="ECO:0000259" key="1">
    <source>
        <dbReference type="Pfam" id="PF18765"/>
    </source>
</evidence>
<comment type="caution">
    <text evidence="2">The sequence shown here is derived from an EMBL/GenBank/DDBJ whole genome shotgun (WGS) entry which is preliminary data.</text>
</comment>
<gene>
    <name evidence="2" type="ORF">JCM15548_14756</name>
</gene>
<accession>A0A0E9LST6</accession>
<dbReference type="AlphaFoldDB" id="A0A0E9LST6"/>
<protein>
    <submittedName>
        <fullName evidence="2">Predicted nucleotidyltransferases</fullName>
    </submittedName>
</protein>
<dbReference type="InterPro" id="IPR041633">
    <property type="entry name" value="Polbeta"/>
</dbReference>
<dbReference type="InterPro" id="IPR043519">
    <property type="entry name" value="NT_sf"/>
</dbReference>
<dbReference type="Gene3D" id="3.30.460.10">
    <property type="entry name" value="Beta Polymerase, domain 2"/>
    <property type="match status" value="1"/>
</dbReference>
<evidence type="ECO:0000313" key="3">
    <source>
        <dbReference type="Proteomes" id="UP000032900"/>
    </source>
</evidence>
<dbReference type="OrthoDB" id="9803106at2"/>
<dbReference type="GO" id="GO:0016740">
    <property type="term" value="F:transferase activity"/>
    <property type="evidence" value="ECO:0007669"/>
    <property type="project" value="UniProtKB-KW"/>
</dbReference>
<dbReference type="SUPFAM" id="SSF81301">
    <property type="entry name" value="Nucleotidyltransferase"/>
    <property type="match status" value="1"/>
</dbReference>
<dbReference type="EMBL" id="BAZW01000131">
    <property type="protein sequence ID" value="GAO27890.1"/>
    <property type="molecule type" value="Genomic_DNA"/>
</dbReference>
<name>A0A0E9LST6_9BACT</name>
<proteinExistence type="predicted"/>
<evidence type="ECO:0000313" key="2">
    <source>
        <dbReference type="EMBL" id="GAO27890.1"/>
    </source>
</evidence>
<feature type="domain" description="Polymerase beta nucleotidyltransferase" evidence="1">
    <location>
        <begin position="26"/>
        <end position="102"/>
    </location>
</feature>
<organism evidence="2 3">
    <name type="scientific">Geofilum rubicundum JCM 15548</name>
    <dbReference type="NCBI Taxonomy" id="1236989"/>
    <lineage>
        <taxon>Bacteria</taxon>
        <taxon>Pseudomonadati</taxon>
        <taxon>Bacteroidota</taxon>
        <taxon>Bacteroidia</taxon>
        <taxon>Marinilabiliales</taxon>
        <taxon>Marinilabiliaceae</taxon>
        <taxon>Geofilum</taxon>
    </lineage>
</organism>
<dbReference type="RefSeq" id="WP_062129032.1">
    <property type="nucleotide sequence ID" value="NZ_BAZW01000131.1"/>
</dbReference>
<reference evidence="2 3" key="1">
    <citation type="journal article" date="2015" name="Microbes Environ.">
        <title>Distribution and evolution of nitrogen fixation genes in the phylum bacteroidetes.</title>
        <authorList>
            <person name="Inoue J."/>
            <person name="Oshima K."/>
            <person name="Suda W."/>
            <person name="Sakamoto M."/>
            <person name="Iino T."/>
            <person name="Noda S."/>
            <person name="Hongoh Y."/>
            <person name="Hattori M."/>
            <person name="Ohkuma M."/>
        </authorList>
    </citation>
    <scope>NUCLEOTIDE SEQUENCE [LARGE SCALE GENOMIC DNA]</scope>
    <source>
        <strain evidence="2">JCM 15548</strain>
    </source>
</reference>
<dbReference type="Proteomes" id="UP000032900">
    <property type="component" value="Unassembled WGS sequence"/>
</dbReference>
<dbReference type="Pfam" id="PF18765">
    <property type="entry name" value="Polbeta"/>
    <property type="match status" value="1"/>
</dbReference>
<sequence length="104" mass="12017">MDKNDALRISRSYLNRLKESDIGFSEAYMFGSFAKGNQHENSDIDIAIVLKDEVEHTFDTDVQLMITRKGEETIIEPHAFTKDEFDNNTPIVFQIIKHGIRIEL</sequence>
<dbReference type="STRING" id="1236989.JCM15548_14756"/>